<feature type="domain" description="Phosphatidic acid phosphatase type 2/haloperoxidase" evidence="7">
    <location>
        <begin position="219"/>
        <end position="359"/>
    </location>
</feature>
<dbReference type="PANTHER" id="PTHR31310">
    <property type="match status" value="1"/>
</dbReference>
<gene>
    <name evidence="8" type="primary">IPC1</name>
    <name evidence="8" type="ORF">EHS25_002658</name>
</gene>
<keyword evidence="3 6" id="KW-1133">Transmembrane helix</keyword>
<dbReference type="GO" id="GO:0006676">
    <property type="term" value="P:mannosyl diphosphorylinositol ceramide metabolic process"/>
    <property type="evidence" value="ECO:0007669"/>
    <property type="project" value="TreeGrafter"/>
</dbReference>
<keyword evidence="2 6" id="KW-0812">Transmembrane</keyword>
<feature type="transmembrane region" description="Helical" evidence="6">
    <location>
        <begin position="196"/>
        <end position="216"/>
    </location>
</feature>
<dbReference type="InterPro" id="IPR026841">
    <property type="entry name" value="Aur1/Ipt1"/>
</dbReference>
<evidence type="ECO:0000256" key="5">
    <source>
        <dbReference type="SAM" id="MobiDB-lite"/>
    </source>
</evidence>
<accession>A0A427YD43</accession>
<dbReference type="GO" id="GO:0016020">
    <property type="term" value="C:membrane"/>
    <property type="evidence" value="ECO:0007669"/>
    <property type="project" value="UniProtKB-SubCell"/>
</dbReference>
<evidence type="ECO:0000313" key="9">
    <source>
        <dbReference type="Proteomes" id="UP000279259"/>
    </source>
</evidence>
<protein>
    <submittedName>
        <fullName evidence="8">Aureobasidin resistance protein Aur1</fullName>
    </submittedName>
</protein>
<dbReference type="Gene3D" id="1.20.144.10">
    <property type="entry name" value="Phosphatidic acid phosphatase type 2/haloperoxidase"/>
    <property type="match status" value="1"/>
</dbReference>
<dbReference type="EMBL" id="RSCD01000015">
    <property type="protein sequence ID" value="RSH88996.1"/>
    <property type="molecule type" value="Genomic_DNA"/>
</dbReference>
<evidence type="ECO:0000256" key="4">
    <source>
        <dbReference type="ARBA" id="ARBA00023136"/>
    </source>
</evidence>
<sequence>MSSRPPISPRSSSGGSGPSASVTRMILSPLLRVLRKLNIPLPTHIPTSPSHLLTPFVLALTAALQRLDLSVDPRQTLAKLSKHRWTISNTFPLAFMAVCALFSLYIMVVPFAFKLALPLLYATALLVPATSQFFLPATPVFAWLITFFTARFIPSAHRPTIHVALLPALESVLYGANISDLQTRYTNPILDVIAWLPYGVLHFALPFLVAIILWTLGPRGSIQYWGRAFGFMNLLGVLTQLVLPCAAPWYEIIHGLTPANYAMPGSPGGLLRIDRVFHSSGYANTFGAAPLVFGAFPSLHSGCAVMEALFLSHFFPQLKALYWSYVGVLWWATMYLSHHYLIDLTGGASLSVLIFYLFMPETFKDSDQIQFESGRGEEGYEMVNETELDLDEEIRKLEESGEGECV</sequence>
<evidence type="ECO:0000256" key="2">
    <source>
        <dbReference type="ARBA" id="ARBA00022692"/>
    </source>
</evidence>
<organism evidence="8 9">
    <name type="scientific">Saitozyma podzolica</name>
    <dbReference type="NCBI Taxonomy" id="1890683"/>
    <lineage>
        <taxon>Eukaryota</taxon>
        <taxon>Fungi</taxon>
        <taxon>Dikarya</taxon>
        <taxon>Basidiomycota</taxon>
        <taxon>Agaricomycotina</taxon>
        <taxon>Tremellomycetes</taxon>
        <taxon>Tremellales</taxon>
        <taxon>Trimorphomycetaceae</taxon>
        <taxon>Saitozyma</taxon>
    </lineage>
</organism>
<feature type="transmembrane region" description="Helical" evidence="6">
    <location>
        <begin position="133"/>
        <end position="153"/>
    </location>
</feature>
<feature type="transmembrane region" description="Helical" evidence="6">
    <location>
        <begin position="228"/>
        <end position="250"/>
    </location>
</feature>
<evidence type="ECO:0000256" key="1">
    <source>
        <dbReference type="ARBA" id="ARBA00004141"/>
    </source>
</evidence>
<evidence type="ECO:0000313" key="8">
    <source>
        <dbReference type="EMBL" id="RSH88996.1"/>
    </source>
</evidence>
<dbReference type="AlphaFoldDB" id="A0A427YD43"/>
<evidence type="ECO:0000256" key="3">
    <source>
        <dbReference type="ARBA" id="ARBA00022989"/>
    </source>
</evidence>
<dbReference type="SMART" id="SM00014">
    <property type="entry name" value="acidPPc"/>
    <property type="match status" value="1"/>
</dbReference>
<dbReference type="InterPro" id="IPR052185">
    <property type="entry name" value="IPC_Synthase-Related"/>
</dbReference>
<dbReference type="PANTHER" id="PTHR31310:SF11">
    <property type="entry name" value="INOSITOL PHOSPHORYLCERAMIDE SYNTHASE CATALYTIC SUBUNIT AUR1"/>
    <property type="match status" value="1"/>
</dbReference>
<name>A0A427YD43_9TREE</name>
<comment type="caution">
    <text evidence="8">The sequence shown here is derived from an EMBL/GenBank/DDBJ whole genome shotgun (WGS) entry which is preliminary data.</text>
</comment>
<keyword evidence="9" id="KW-1185">Reference proteome</keyword>
<dbReference type="SUPFAM" id="SSF48317">
    <property type="entry name" value="Acid phosphatase/Vanadium-dependent haloperoxidase"/>
    <property type="match status" value="1"/>
</dbReference>
<feature type="transmembrane region" description="Helical" evidence="6">
    <location>
        <begin position="340"/>
        <end position="359"/>
    </location>
</feature>
<feature type="region of interest" description="Disordered" evidence="5">
    <location>
        <begin position="1"/>
        <end position="21"/>
    </location>
</feature>
<dbReference type="Pfam" id="PF14378">
    <property type="entry name" value="PAP2_3"/>
    <property type="match status" value="1"/>
</dbReference>
<dbReference type="InterPro" id="IPR000326">
    <property type="entry name" value="PAP2/HPO"/>
</dbReference>
<feature type="transmembrane region" description="Helical" evidence="6">
    <location>
        <begin position="91"/>
        <end position="113"/>
    </location>
</feature>
<dbReference type="CDD" id="cd03386">
    <property type="entry name" value="PAP2_Aur1_like"/>
    <property type="match status" value="1"/>
</dbReference>
<dbReference type="STRING" id="1890683.A0A427YD43"/>
<dbReference type="OrthoDB" id="5784at2759"/>
<dbReference type="GO" id="GO:0070916">
    <property type="term" value="C:inositol phosphoceramide synthase complex"/>
    <property type="evidence" value="ECO:0007669"/>
    <property type="project" value="TreeGrafter"/>
</dbReference>
<evidence type="ECO:0000256" key="6">
    <source>
        <dbReference type="SAM" id="Phobius"/>
    </source>
</evidence>
<evidence type="ECO:0000259" key="7">
    <source>
        <dbReference type="SMART" id="SM00014"/>
    </source>
</evidence>
<comment type="subcellular location">
    <subcellularLocation>
        <location evidence="1">Membrane</location>
        <topology evidence="1">Multi-pass membrane protein</topology>
    </subcellularLocation>
</comment>
<dbReference type="GO" id="GO:0030148">
    <property type="term" value="P:sphingolipid biosynthetic process"/>
    <property type="evidence" value="ECO:0007669"/>
    <property type="project" value="TreeGrafter"/>
</dbReference>
<feature type="transmembrane region" description="Helical" evidence="6">
    <location>
        <begin position="318"/>
        <end position="334"/>
    </location>
</feature>
<dbReference type="Proteomes" id="UP000279259">
    <property type="component" value="Unassembled WGS sequence"/>
</dbReference>
<reference evidence="8 9" key="1">
    <citation type="submission" date="2018-11" db="EMBL/GenBank/DDBJ databases">
        <title>Genome sequence of Saitozyma podzolica DSM 27192.</title>
        <authorList>
            <person name="Aliyu H."/>
            <person name="Gorte O."/>
            <person name="Ochsenreither K."/>
        </authorList>
    </citation>
    <scope>NUCLEOTIDE SEQUENCE [LARGE SCALE GENOMIC DNA]</scope>
    <source>
        <strain evidence="8 9">DSM 27192</strain>
    </source>
</reference>
<dbReference type="InterPro" id="IPR036938">
    <property type="entry name" value="PAP2/HPO_sf"/>
</dbReference>
<keyword evidence="4 6" id="KW-0472">Membrane</keyword>
<proteinExistence type="predicted"/>